<feature type="transmembrane region" description="Helical" evidence="1">
    <location>
        <begin position="111"/>
        <end position="131"/>
    </location>
</feature>
<comment type="caution">
    <text evidence="2">The sequence shown here is derived from an EMBL/GenBank/DDBJ whole genome shotgun (WGS) entry which is preliminary data.</text>
</comment>
<feature type="transmembrane region" description="Helical" evidence="1">
    <location>
        <begin position="79"/>
        <end position="105"/>
    </location>
</feature>
<feature type="transmembrane region" description="Helical" evidence="1">
    <location>
        <begin position="20"/>
        <end position="37"/>
    </location>
</feature>
<evidence type="ECO:0000256" key="1">
    <source>
        <dbReference type="SAM" id="Phobius"/>
    </source>
</evidence>
<reference evidence="2 3" key="1">
    <citation type="submission" date="2017-10" db="EMBL/GenBank/DDBJ databases">
        <title>Genome announcement of Methylocella silvestris TVC from permafrost.</title>
        <authorList>
            <person name="Wang J."/>
            <person name="Geng K."/>
            <person name="Ul-Haque F."/>
            <person name="Crombie A.T."/>
            <person name="Street L.E."/>
            <person name="Wookey P.A."/>
            <person name="Murrell J.C."/>
            <person name="Pratscher J."/>
        </authorList>
    </citation>
    <scope>NUCLEOTIDE SEQUENCE [LARGE SCALE GENOMIC DNA]</scope>
    <source>
        <strain evidence="2 3">TVC</strain>
    </source>
</reference>
<dbReference type="RefSeq" id="WP_102842011.1">
    <property type="nucleotide sequence ID" value="NZ_PDZR01000001.1"/>
</dbReference>
<dbReference type="Proteomes" id="UP000236286">
    <property type="component" value="Unassembled WGS sequence"/>
</dbReference>
<proteinExistence type="predicted"/>
<dbReference type="AlphaFoldDB" id="A0A2J7TLQ7"/>
<name>A0A2J7TLQ7_METSI</name>
<dbReference type="Pfam" id="PF11026">
    <property type="entry name" value="DUF2721"/>
    <property type="match status" value="1"/>
</dbReference>
<keyword evidence="1" id="KW-0472">Membrane</keyword>
<keyword evidence="1" id="KW-1133">Transmembrane helix</keyword>
<accession>A0A2J7TLQ7</accession>
<protein>
    <recommendedName>
        <fullName evidence="4">DUF2721 domain-containing protein</fullName>
    </recommendedName>
</protein>
<dbReference type="EMBL" id="PDZR01000001">
    <property type="protein sequence ID" value="PNG27705.1"/>
    <property type="molecule type" value="Genomic_DNA"/>
</dbReference>
<dbReference type="OrthoDB" id="8117177at2"/>
<evidence type="ECO:0000313" key="2">
    <source>
        <dbReference type="EMBL" id="PNG27705.1"/>
    </source>
</evidence>
<sequence length="144" mass="15510">MISDMQNVEHLSRVISQATAPAFLLGAVAAFASILSVRMDKITDRSRALNAISDDDPARARLKADIPRLVRRAVLIRRAIFLAVCSAIASSGLLLFAFASAFFQIAHEPGLALLFSVALLLLIGSLVSFAMELRISLNALDHHA</sequence>
<gene>
    <name evidence="2" type="ORF">CR492_01995</name>
</gene>
<organism evidence="2 3">
    <name type="scientific">Methylocella silvestris</name>
    <dbReference type="NCBI Taxonomy" id="199596"/>
    <lineage>
        <taxon>Bacteria</taxon>
        <taxon>Pseudomonadati</taxon>
        <taxon>Pseudomonadota</taxon>
        <taxon>Alphaproteobacteria</taxon>
        <taxon>Hyphomicrobiales</taxon>
        <taxon>Beijerinckiaceae</taxon>
        <taxon>Methylocella</taxon>
    </lineage>
</organism>
<evidence type="ECO:0000313" key="3">
    <source>
        <dbReference type="Proteomes" id="UP000236286"/>
    </source>
</evidence>
<evidence type="ECO:0008006" key="4">
    <source>
        <dbReference type="Google" id="ProtNLM"/>
    </source>
</evidence>
<dbReference type="InterPro" id="IPR021279">
    <property type="entry name" value="DUF2721"/>
</dbReference>
<keyword evidence="1" id="KW-0812">Transmembrane</keyword>